<dbReference type="InterPro" id="IPR027417">
    <property type="entry name" value="P-loop_NTPase"/>
</dbReference>
<dbReference type="PROSITE" id="PS00622">
    <property type="entry name" value="HTH_LUXR_1"/>
    <property type="match status" value="1"/>
</dbReference>
<sequence length="824" mass="86706">MSTPSPTSPIDLARLSADLVGSYDDLPHPGGIQLVLGDAGTGKSEMLRHVRASLRSRGMRVGAQPAPSQAADVPPPDVDVLVIDDLDQLTDERLAVVTEIASRATPPIVAASRPIHRRAALRVALTALTRESPPITLGGLTVDEIETVLAEVGGDHGNRAREVAAMTNGNRQLVAAARHAFAAGADMRGAAAAVAACIRDRLASLSDLEVEALGILSLRVEVGPTEMAAALGIEPQHAADVIDSARCVGLCGDGPAFAADVRRQVLAAIGRTRMVEIEQQLTAALRPHGLVTDHLARQLSADGVVPSVQDRLDNACRLLTAGDAEAAGTVVDTLWHEVLPQPQRDRAVEIASTVATMTGQPHRAAKLYAWLDTTRTGDRPDEIVAAGGEPMRAIAEVAIGSPDRVLAFARGESEFDAPGLTTEVASMVATGLAQSLTEDSPAALHTLIRAAAAERSCGTGTLTAGRAVAVAALLAMHRGQLSRARAVLERSPAERLPPMHRPRHRVLMAWVHLLEGDVEGTAAHISHLTDQVRCVRDELAIAALRVAVARRRGDPAQLRAAWDAAANALGECEIDLFGLLFVGELWVAAAALGETEEIAPLLAQLRSILHGIGDAPQWSVATHWYGVHAAIAAESPSELIPHAQALAAAGRANRQAATLARAGRVWVHVLGGTVTPEDVEMAARGLDRYGYAWDGARLAGHAALQASDARVSAAMLQLARSLRTYRHGVAPGGDPTPDAVPASSAPGERATPGPAVTALSEREREVAVLLLSGITYRGIGEQLFISAKTVEHHVARIRRRIGAETRSEMLSMLRAMQLGRELTA</sequence>
<organism evidence="6 7">
    <name type="scientific">Gordonia mangrovi</name>
    <dbReference type="NCBI Taxonomy" id="2665643"/>
    <lineage>
        <taxon>Bacteria</taxon>
        <taxon>Bacillati</taxon>
        <taxon>Actinomycetota</taxon>
        <taxon>Actinomycetes</taxon>
        <taxon>Mycobacteriales</taxon>
        <taxon>Gordoniaceae</taxon>
        <taxon>Gordonia</taxon>
    </lineage>
</organism>
<evidence type="ECO:0000313" key="7">
    <source>
        <dbReference type="Proteomes" id="UP000475545"/>
    </source>
</evidence>
<keyword evidence="2" id="KW-0238">DNA-binding</keyword>
<dbReference type="PROSITE" id="PS50043">
    <property type="entry name" value="HTH_LUXR_2"/>
    <property type="match status" value="1"/>
</dbReference>
<keyword evidence="1" id="KW-0805">Transcription regulation</keyword>
<dbReference type="Pfam" id="PF00196">
    <property type="entry name" value="GerE"/>
    <property type="match status" value="1"/>
</dbReference>
<reference evidence="6 7" key="1">
    <citation type="submission" date="2019-11" db="EMBL/GenBank/DDBJ databases">
        <title>Gordonia sp. nov., a novel actinobacterium isolated from mangrove soil in Hainan.</title>
        <authorList>
            <person name="Huang X."/>
            <person name="Xie Y."/>
            <person name="Chu X."/>
            <person name="Xiao K."/>
        </authorList>
    </citation>
    <scope>NUCLEOTIDE SEQUENCE [LARGE SCALE GENOMIC DNA]</scope>
    <source>
        <strain evidence="6 7">HNM0687</strain>
    </source>
</reference>
<comment type="caution">
    <text evidence="6">The sequence shown here is derived from an EMBL/GenBank/DDBJ whole genome shotgun (WGS) entry which is preliminary data.</text>
</comment>
<dbReference type="PRINTS" id="PR00038">
    <property type="entry name" value="HTHLUXR"/>
</dbReference>
<dbReference type="GO" id="GO:0006355">
    <property type="term" value="P:regulation of DNA-templated transcription"/>
    <property type="evidence" value="ECO:0007669"/>
    <property type="project" value="InterPro"/>
</dbReference>
<evidence type="ECO:0000313" key="6">
    <source>
        <dbReference type="EMBL" id="MXP21857.1"/>
    </source>
</evidence>
<evidence type="ECO:0000256" key="4">
    <source>
        <dbReference type="SAM" id="MobiDB-lite"/>
    </source>
</evidence>
<evidence type="ECO:0000256" key="1">
    <source>
        <dbReference type="ARBA" id="ARBA00023015"/>
    </source>
</evidence>
<evidence type="ECO:0000259" key="5">
    <source>
        <dbReference type="PROSITE" id="PS50043"/>
    </source>
</evidence>
<keyword evidence="7" id="KW-1185">Reference proteome</keyword>
<dbReference type="InterPro" id="IPR000792">
    <property type="entry name" value="Tscrpt_reg_LuxR_C"/>
</dbReference>
<dbReference type="InterPro" id="IPR016032">
    <property type="entry name" value="Sig_transdc_resp-reg_C-effctor"/>
</dbReference>
<dbReference type="CDD" id="cd06170">
    <property type="entry name" value="LuxR_C_like"/>
    <property type="match status" value="1"/>
</dbReference>
<dbReference type="Gene3D" id="1.10.10.10">
    <property type="entry name" value="Winged helix-like DNA-binding domain superfamily/Winged helix DNA-binding domain"/>
    <property type="match status" value="1"/>
</dbReference>
<dbReference type="EMBL" id="WMBR01000002">
    <property type="protein sequence ID" value="MXP21857.1"/>
    <property type="molecule type" value="Genomic_DNA"/>
</dbReference>
<dbReference type="SUPFAM" id="SSF46894">
    <property type="entry name" value="C-terminal effector domain of the bipartite response regulators"/>
    <property type="match status" value="1"/>
</dbReference>
<feature type="region of interest" description="Disordered" evidence="4">
    <location>
        <begin position="727"/>
        <end position="757"/>
    </location>
</feature>
<evidence type="ECO:0000256" key="3">
    <source>
        <dbReference type="ARBA" id="ARBA00023163"/>
    </source>
</evidence>
<dbReference type="Proteomes" id="UP000475545">
    <property type="component" value="Unassembled WGS sequence"/>
</dbReference>
<keyword evidence="3" id="KW-0804">Transcription</keyword>
<gene>
    <name evidence="6" type="ORF">GIY30_10900</name>
</gene>
<dbReference type="AlphaFoldDB" id="A0A6L7GR70"/>
<dbReference type="RefSeq" id="WP_160901993.1">
    <property type="nucleotide sequence ID" value="NZ_CP102850.1"/>
</dbReference>
<dbReference type="PANTHER" id="PTHR44688:SF16">
    <property type="entry name" value="DNA-BINDING TRANSCRIPTIONAL ACTIVATOR DEVR_DOSR"/>
    <property type="match status" value="1"/>
</dbReference>
<protein>
    <recommendedName>
        <fullName evidence="5">HTH luxR-type domain-containing protein</fullName>
    </recommendedName>
</protein>
<dbReference type="InterPro" id="IPR036388">
    <property type="entry name" value="WH-like_DNA-bd_sf"/>
</dbReference>
<dbReference type="SMART" id="SM00421">
    <property type="entry name" value="HTH_LUXR"/>
    <property type="match status" value="1"/>
</dbReference>
<feature type="domain" description="HTH luxR-type" evidence="5">
    <location>
        <begin position="752"/>
        <end position="817"/>
    </location>
</feature>
<dbReference type="PANTHER" id="PTHR44688">
    <property type="entry name" value="DNA-BINDING TRANSCRIPTIONAL ACTIVATOR DEVR_DOSR"/>
    <property type="match status" value="1"/>
</dbReference>
<proteinExistence type="predicted"/>
<dbReference type="GO" id="GO:0003677">
    <property type="term" value="F:DNA binding"/>
    <property type="evidence" value="ECO:0007669"/>
    <property type="project" value="UniProtKB-KW"/>
</dbReference>
<dbReference type="SUPFAM" id="SSF52540">
    <property type="entry name" value="P-loop containing nucleoside triphosphate hydrolases"/>
    <property type="match status" value="1"/>
</dbReference>
<accession>A0A6L7GR70</accession>
<evidence type="ECO:0000256" key="2">
    <source>
        <dbReference type="ARBA" id="ARBA00023125"/>
    </source>
</evidence>
<name>A0A6L7GR70_9ACTN</name>